<feature type="domain" description="DUF7610" evidence="1">
    <location>
        <begin position="8"/>
        <end position="83"/>
    </location>
</feature>
<evidence type="ECO:0000259" key="1">
    <source>
        <dbReference type="Pfam" id="PF24583"/>
    </source>
</evidence>
<name>A0ABC8UKJ3_9AQUA</name>
<organism evidence="2 3">
    <name type="scientific">Ilex paraguariensis</name>
    <name type="common">yerba mate</name>
    <dbReference type="NCBI Taxonomy" id="185542"/>
    <lineage>
        <taxon>Eukaryota</taxon>
        <taxon>Viridiplantae</taxon>
        <taxon>Streptophyta</taxon>
        <taxon>Embryophyta</taxon>
        <taxon>Tracheophyta</taxon>
        <taxon>Spermatophyta</taxon>
        <taxon>Magnoliopsida</taxon>
        <taxon>eudicotyledons</taxon>
        <taxon>Gunneridae</taxon>
        <taxon>Pentapetalae</taxon>
        <taxon>asterids</taxon>
        <taxon>campanulids</taxon>
        <taxon>Aquifoliales</taxon>
        <taxon>Aquifoliaceae</taxon>
        <taxon>Ilex</taxon>
    </lineage>
</organism>
<dbReference type="Proteomes" id="UP001642360">
    <property type="component" value="Unassembled WGS sequence"/>
</dbReference>
<dbReference type="AlphaFoldDB" id="A0ABC8UKJ3"/>
<evidence type="ECO:0000313" key="3">
    <source>
        <dbReference type="Proteomes" id="UP001642360"/>
    </source>
</evidence>
<comment type="caution">
    <text evidence="2">The sequence shown here is derived from an EMBL/GenBank/DDBJ whole genome shotgun (WGS) entry which is preliminary data.</text>
</comment>
<dbReference type="InterPro" id="IPR056029">
    <property type="entry name" value="DUF7610"/>
</dbReference>
<sequence>MTKRYAILRKKLRELESELVQVFALPTETPCHQLLSEGIEQRFLFLTNLLSAEVASNPSKPHHLRHIAQRLIELETAFRNWDNYTTLVVHNFDTASTCSCSQSCLNDDGEVLPGPGSPVYDAPKTYYEAVAEEKVPAEEMVKLESEREVKEEEGSDWVWRYCWVMSTGVMLGAVCMGNAMVYGKFEELHGQSLNYIIFLLSVCKAKVMIELGSHDARLTIPKMVNGVSYVEINVHL</sequence>
<accession>A0ABC8UKJ3</accession>
<proteinExistence type="predicted"/>
<dbReference type="EMBL" id="CAUOFW020008069">
    <property type="protein sequence ID" value="CAK9181539.1"/>
    <property type="molecule type" value="Genomic_DNA"/>
</dbReference>
<dbReference type="Pfam" id="PF24583">
    <property type="entry name" value="DUF7610"/>
    <property type="match status" value="1"/>
</dbReference>
<gene>
    <name evidence="2" type="ORF">ILEXP_LOCUS51615</name>
</gene>
<reference evidence="2 3" key="1">
    <citation type="submission" date="2024-02" db="EMBL/GenBank/DDBJ databases">
        <authorList>
            <person name="Vignale AGUSTIN F."/>
            <person name="Sosa J E."/>
            <person name="Modenutti C."/>
        </authorList>
    </citation>
    <scope>NUCLEOTIDE SEQUENCE [LARGE SCALE GENOMIC DNA]</scope>
</reference>
<protein>
    <recommendedName>
        <fullName evidence="1">DUF7610 domain-containing protein</fullName>
    </recommendedName>
</protein>
<keyword evidence="3" id="KW-1185">Reference proteome</keyword>
<evidence type="ECO:0000313" key="2">
    <source>
        <dbReference type="EMBL" id="CAK9181539.1"/>
    </source>
</evidence>